<accession>A0A177B9N5</accession>
<sequence>MVLMVNFSEKISLEGLKIFNSLFSIYKPPFTTVKSVKTSILHNICANQKILPARPIRNILSINSNNVKHSQIIQDYSDHPLGIVSKEFIRAINLQTFDIDVQMS</sequence>
<name>A0A177B9N5_9BILA</name>
<proteinExistence type="predicted"/>
<dbReference type="AlphaFoldDB" id="A0A177B9N5"/>
<gene>
    <name evidence="1" type="ORF">A3Q56_01799</name>
</gene>
<keyword evidence="2" id="KW-1185">Reference proteome</keyword>
<organism evidence="1 2">
    <name type="scientific">Intoshia linei</name>
    <dbReference type="NCBI Taxonomy" id="1819745"/>
    <lineage>
        <taxon>Eukaryota</taxon>
        <taxon>Metazoa</taxon>
        <taxon>Spiralia</taxon>
        <taxon>Lophotrochozoa</taxon>
        <taxon>Mesozoa</taxon>
        <taxon>Orthonectida</taxon>
        <taxon>Rhopaluridae</taxon>
        <taxon>Intoshia</taxon>
    </lineage>
</organism>
<dbReference type="EMBL" id="LWCA01000157">
    <property type="protein sequence ID" value="OAF70363.1"/>
    <property type="molecule type" value="Genomic_DNA"/>
</dbReference>
<evidence type="ECO:0000313" key="2">
    <source>
        <dbReference type="Proteomes" id="UP000078046"/>
    </source>
</evidence>
<evidence type="ECO:0000313" key="1">
    <source>
        <dbReference type="EMBL" id="OAF70363.1"/>
    </source>
</evidence>
<protein>
    <submittedName>
        <fullName evidence="1">Uncharacterized protein</fullName>
    </submittedName>
</protein>
<reference evidence="1 2" key="1">
    <citation type="submission" date="2016-04" db="EMBL/GenBank/DDBJ databases">
        <title>The genome of Intoshia linei affirms orthonectids as highly simplified spiralians.</title>
        <authorList>
            <person name="Mikhailov K.V."/>
            <person name="Slusarev G.S."/>
            <person name="Nikitin M.A."/>
            <person name="Logacheva M.D."/>
            <person name="Penin A."/>
            <person name="Aleoshin V."/>
            <person name="Panchin Y.V."/>
        </authorList>
    </citation>
    <scope>NUCLEOTIDE SEQUENCE [LARGE SCALE GENOMIC DNA]</scope>
    <source>
        <strain evidence="1">Intl2013</strain>
        <tissue evidence="1">Whole animal</tissue>
    </source>
</reference>
<comment type="caution">
    <text evidence="1">The sequence shown here is derived from an EMBL/GenBank/DDBJ whole genome shotgun (WGS) entry which is preliminary data.</text>
</comment>
<dbReference type="Proteomes" id="UP000078046">
    <property type="component" value="Unassembled WGS sequence"/>
</dbReference>